<dbReference type="PANTHER" id="PTHR39450">
    <property type="entry name" value="MOLYBDOPTERIN OXIDOREDUCTASE, 4FE-4S CLUSTER-BINDING SUBUNIT"/>
    <property type="match status" value="1"/>
</dbReference>
<dbReference type="AlphaFoldDB" id="A0A9D1NCN3"/>
<gene>
    <name evidence="1" type="ORF">IAB14_05780</name>
</gene>
<evidence type="ECO:0000313" key="1">
    <source>
        <dbReference type="EMBL" id="HIV00600.1"/>
    </source>
</evidence>
<dbReference type="EMBL" id="DVOH01000042">
    <property type="protein sequence ID" value="HIV00600.1"/>
    <property type="molecule type" value="Genomic_DNA"/>
</dbReference>
<evidence type="ECO:0000313" key="2">
    <source>
        <dbReference type="Proteomes" id="UP000886891"/>
    </source>
</evidence>
<dbReference type="InterPro" id="IPR036593">
    <property type="entry name" value="CPE0013-like_sf"/>
</dbReference>
<dbReference type="SUPFAM" id="SSF160148">
    <property type="entry name" value="CPE0013-like"/>
    <property type="match status" value="1"/>
</dbReference>
<dbReference type="Gene3D" id="3.10.530.10">
    <property type="entry name" value="CPE0013-like"/>
    <property type="match status" value="1"/>
</dbReference>
<name>A0A9D1NCN3_9FIRM</name>
<protein>
    <submittedName>
        <fullName evidence="1">DUF1667 domain-containing protein</fullName>
    </submittedName>
</protein>
<proteinExistence type="predicted"/>
<organism evidence="1 2">
    <name type="scientific">Candidatus Stercoripulliclostridium merdipullorum</name>
    <dbReference type="NCBI Taxonomy" id="2840952"/>
    <lineage>
        <taxon>Bacteria</taxon>
        <taxon>Bacillati</taxon>
        <taxon>Bacillota</taxon>
        <taxon>Clostridia</taxon>
        <taxon>Eubacteriales</taxon>
        <taxon>Candidatus Stercoripulliclostridium</taxon>
    </lineage>
</organism>
<comment type="caution">
    <text evidence="1">The sequence shown here is derived from an EMBL/GenBank/DDBJ whole genome shotgun (WGS) entry which is preliminary data.</text>
</comment>
<dbReference type="Pfam" id="PF07892">
    <property type="entry name" value="DUF1667"/>
    <property type="match status" value="1"/>
</dbReference>
<dbReference type="Proteomes" id="UP000886891">
    <property type="component" value="Unassembled WGS sequence"/>
</dbReference>
<dbReference type="InterPro" id="IPR012460">
    <property type="entry name" value="DUF1667"/>
</dbReference>
<reference evidence="1" key="1">
    <citation type="submission" date="2020-10" db="EMBL/GenBank/DDBJ databases">
        <authorList>
            <person name="Gilroy R."/>
        </authorList>
    </citation>
    <scope>NUCLEOTIDE SEQUENCE</scope>
    <source>
        <strain evidence="1">23406</strain>
    </source>
</reference>
<reference evidence="1" key="2">
    <citation type="journal article" date="2021" name="PeerJ">
        <title>Extensive microbial diversity within the chicken gut microbiome revealed by metagenomics and culture.</title>
        <authorList>
            <person name="Gilroy R."/>
            <person name="Ravi A."/>
            <person name="Getino M."/>
            <person name="Pursley I."/>
            <person name="Horton D.L."/>
            <person name="Alikhan N.F."/>
            <person name="Baker D."/>
            <person name="Gharbi K."/>
            <person name="Hall N."/>
            <person name="Watson M."/>
            <person name="Adriaenssens E.M."/>
            <person name="Foster-Nyarko E."/>
            <person name="Jarju S."/>
            <person name="Secka A."/>
            <person name="Antonio M."/>
            <person name="Oren A."/>
            <person name="Chaudhuri R.R."/>
            <person name="La Ragione R."/>
            <person name="Hildebrand F."/>
            <person name="Pallen M.J."/>
        </authorList>
    </citation>
    <scope>NUCLEOTIDE SEQUENCE</scope>
    <source>
        <strain evidence="1">23406</strain>
    </source>
</reference>
<sequence>MSDLICIVCPNGCRLRATYEGGELKVEGNKCPKGTEFARKELTAPTRSVTGTVATVFAGYPVLTVKTKGEIPKEKVKELAALLKRTKVKRVMRVGESVIENALGTGVDVVATTDMSKLISDGKG</sequence>
<dbReference type="PANTHER" id="PTHR39450:SF1">
    <property type="entry name" value="DUF1667 DOMAIN-CONTAINING PROTEIN"/>
    <property type="match status" value="1"/>
</dbReference>
<accession>A0A9D1NCN3</accession>